<comment type="caution">
    <text evidence="3">The sequence shown here is derived from an EMBL/GenBank/DDBJ whole genome shotgun (WGS) entry which is preliminary data.</text>
</comment>
<dbReference type="InParanoid" id="A0A1X2H459"/>
<keyword evidence="4" id="KW-1185">Reference proteome</keyword>
<feature type="domain" description="DUF4396" evidence="2">
    <location>
        <begin position="35"/>
        <end position="170"/>
    </location>
</feature>
<feature type="transmembrane region" description="Helical" evidence="1">
    <location>
        <begin position="142"/>
        <end position="163"/>
    </location>
</feature>
<reference evidence="3 4" key="1">
    <citation type="submission" date="2016-07" db="EMBL/GenBank/DDBJ databases">
        <title>Pervasive Adenine N6-methylation of Active Genes in Fungi.</title>
        <authorList>
            <consortium name="DOE Joint Genome Institute"/>
            <person name="Mondo S.J."/>
            <person name="Dannebaum R.O."/>
            <person name="Kuo R.C."/>
            <person name="Labutti K."/>
            <person name="Haridas S."/>
            <person name="Kuo A."/>
            <person name="Salamov A."/>
            <person name="Ahrendt S.R."/>
            <person name="Lipzen A."/>
            <person name="Sullivan W."/>
            <person name="Andreopoulos W.B."/>
            <person name="Clum A."/>
            <person name="Lindquist E."/>
            <person name="Daum C."/>
            <person name="Ramamoorthy G.K."/>
            <person name="Gryganskyi A."/>
            <person name="Culley D."/>
            <person name="Magnuson J.K."/>
            <person name="James T.Y."/>
            <person name="O'Malley M.A."/>
            <person name="Stajich J.E."/>
            <person name="Spatafora J.W."/>
            <person name="Visel A."/>
            <person name="Grigoriev I.V."/>
        </authorList>
    </citation>
    <scope>NUCLEOTIDE SEQUENCE [LARGE SCALE GENOMIC DNA]</scope>
    <source>
        <strain evidence="3 4">NRRL 2496</strain>
    </source>
</reference>
<dbReference type="EMBL" id="MCGN01000009">
    <property type="protein sequence ID" value="ORY93185.1"/>
    <property type="molecule type" value="Genomic_DNA"/>
</dbReference>
<feature type="transmembrane region" description="Helical" evidence="1">
    <location>
        <begin position="71"/>
        <end position="92"/>
    </location>
</feature>
<feature type="transmembrane region" description="Helical" evidence="1">
    <location>
        <begin position="104"/>
        <end position="122"/>
    </location>
</feature>
<gene>
    <name evidence="3" type="ORF">BCR43DRAFT_496471</name>
</gene>
<dbReference type="Pfam" id="PF14342">
    <property type="entry name" value="DUF4396"/>
    <property type="match status" value="1"/>
</dbReference>
<evidence type="ECO:0000256" key="1">
    <source>
        <dbReference type="SAM" id="Phobius"/>
    </source>
</evidence>
<evidence type="ECO:0000259" key="2">
    <source>
        <dbReference type="Pfam" id="PF14342"/>
    </source>
</evidence>
<sequence length="173" mass="19425">MRQLRLIRHASSCCHSKKPTTPRLTTLAFWKDPLTWQRTRINTLRCLVGCTTGDFSAMWYMQLYHPDVSPALNAAVAMATGLSTSLALETVLLKRSLQIPYSKAFSTAMGMSFTSMLAMEMAENVVDWHMTGGQVLLNEPKFWFAAVVSMGAGYIVPLPYNYWRLRALGKACH</sequence>
<keyword evidence="1" id="KW-1133">Transmembrane helix</keyword>
<evidence type="ECO:0000313" key="3">
    <source>
        <dbReference type="EMBL" id="ORY93185.1"/>
    </source>
</evidence>
<feature type="transmembrane region" description="Helical" evidence="1">
    <location>
        <begin position="46"/>
        <end position="65"/>
    </location>
</feature>
<keyword evidence="1" id="KW-0472">Membrane</keyword>
<name>A0A1X2H459_SYNRA</name>
<dbReference type="AlphaFoldDB" id="A0A1X2H459"/>
<proteinExistence type="predicted"/>
<keyword evidence="1" id="KW-0812">Transmembrane</keyword>
<accession>A0A1X2H459</accession>
<evidence type="ECO:0000313" key="4">
    <source>
        <dbReference type="Proteomes" id="UP000242180"/>
    </source>
</evidence>
<dbReference type="STRING" id="13706.A0A1X2H459"/>
<organism evidence="3 4">
    <name type="scientific">Syncephalastrum racemosum</name>
    <name type="common">Filamentous fungus</name>
    <dbReference type="NCBI Taxonomy" id="13706"/>
    <lineage>
        <taxon>Eukaryota</taxon>
        <taxon>Fungi</taxon>
        <taxon>Fungi incertae sedis</taxon>
        <taxon>Mucoromycota</taxon>
        <taxon>Mucoromycotina</taxon>
        <taxon>Mucoromycetes</taxon>
        <taxon>Mucorales</taxon>
        <taxon>Syncephalastraceae</taxon>
        <taxon>Syncephalastrum</taxon>
    </lineage>
</organism>
<dbReference type="InterPro" id="IPR025509">
    <property type="entry name" value="DUF4396"/>
</dbReference>
<dbReference type="Proteomes" id="UP000242180">
    <property type="component" value="Unassembled WGS sequence"/>
</dbReference>
<protein>
    <recommendedName>
        <fullName evidence="2">DUF4396 domain-containing protein</fullName>
    </recommendedName>
</protein>
<dbReference type="OMA" id="MWFLQAY"/>
<dbReference type="OrthoDB" id="2128064at2759"/>